<dbReference type="Gene3D" id="2.40.30.170">
    <property type="match status" value="1"/>
</dbReference>
<dbReference type="GO" id="GO:0015562">
    <property type="term" value="F:efflux transmembrane transporter activity"/>
    <property type="evidence" value="ECO:0007669"/>
    <property type="project" value="TreeGrafter"/>
</dbReference>
<dbReference type="PANTHER" id="PTHR30469:SF15">
    <property type="entry name" value="HLYD FAMILY OF SECRETION PROTEINS"/>
    <property type="match status" value="1"/>
</dbReference>
<dbReference type="PANTHER" id="PTHR30469">
    <property type="entry name" value="MULTIDRUG RESISTANCE PROTEIN MDTA"/>
    <property type="match status" value="1"/>
</dbReference>
<evidence type="ECO:0000313" key="2">
    <source>
        <dbReference type="EMBL" id="GJM49819.1"/>
    </source>
</evidence>
<proteinExistence type="predicted"/>
<feature type="domain" description="CusB-like beta-barrel" evidence="1">
    <location>
        <begin position="73"/>
        <end position="141"/>
    </location>
</feature>
<evidence type="ECO:0000313" key="4">
    <source>
        <dbReference type="Proteomes" id="UP001207736"/>
    </source>
</evidence>
<sequence length="213" mass="23986">MALAQHSGLKKQLQLIGINTSSLNFENISSVVGISSPISGNISEIMVEQGAFVSETTPLIRIIDNQHLHLILTAFEKDALYLKKGQKVQFTLSEVSKERFSATIQLISNNINQNRMVEINAHLDNEKAMNFISGMFAKADIITDTHKAFGLPETAYAESDNNLYVLILNEKTDKGYYFDQVKIPSNTIYEGFVEIQEHTNKQFLNNKVFELIK</sequence>
<dbReference type="EMBL" id="BQKB01000023">
    <property type="protein sequence ID" value="GJM52984.1"/>
    <property type="molecule type" value="Genomic_DNA"/>
</dbReference>
<protein>
    <recommendedName>
        <fullName evidence="1">CusB-like beta-barrel domain-containing protein</fullName>
    </recommendedName>
</protein>
<dbReference type="EMBL" id="BQKA01000013">
    <property type="protein sequence ID" value="GJM49819.1"/>
    <property type="molecule type" value="Genomic_DNA"/>
</dbReference>
<dbReference type="Proteomes" id="UP001208692">
    <property type="component" value="Unassembled WGS sequence"/>
</dbReference>
<dbReference type="GO" id="GO:1990281">
    <property type="term" value="C:efflux pump complex"/>
    <property type="evidence" value="ECO:0007669"/>
    <property type="project" value="TreeGrafter"/>
</dbReference>
<dbReference type="SUPFAM" id="SSF111369">
    <property type="entry name" value="HlyD-like secretion proteins"/>
    <property type="match status" value="1"/>
</dbReference>
<comment type="caution">
    <text evidence="2">The sequence shown here is derived from an EMBL/GenBank/DDBJ whole genome shotgun (WGS) entry which is preliminary data.</text>
</comment>
<accession>A0AAV5ATC1</accession>
<organism evidence="2 4">
    <name type="scientific">Capnocytophaga catalasegens</name>
    <dbReference type="NCBI Taxonomy" id="1004260"/>
    <lineage>
        <taxon>Bacteria</taxon>
        <taxon>Pseudomonadati</taxon>
        <taxon>Bacteroidota</taxon>
        <taxon>Flavobacteriia</taxon>
        <taxon>Flavobacteriales</taxon>
        <taxon>Flavobacteriaceae</taxon>
        <taxon>Capnocytophaga</taxon>
    </lineage>
</organism>
<dbReference type="InterPro" id="IPR058792">
    <property type="entry name" value="Beta-barrel_RND_2"/>
</dbReference>
<reference evidence="2 5" key="1">
    <citation type="submission" date="2021-11" db="EMBL/GenBank/DDBJ databases">
        <title>Draft genome sequence of Capnocytophaga sp. strain KC07075 isolated from cat oral cavity.</title>
        <authorList>
            <person name="Suzuki M."/>
            <person name="Imaoka K."/>
            <person name="Kimura M."/>
            <person name="Morikawa S."/>
            <person name="Maeda K."/>
        </authorList>
    </citation>
    <scope>NUCLEOTIDE SEQUENCE</scope>
    <source>
        <strain evidence="2">KC07075</strain>
        <strain evidence="3 5">KC07079</strain>
    </source>
</reference>
<name>A0AAV5ATC1_9FLAO</name>
<evidence type="ECO:0000313" key="5">
    <source>
        <dbReference type="Proteomes" id="UP001208692"/>
    </source>
</evidence>
<dbReference type="AlphaFoldDB" id="A0AAV5ATC1"/>
<keyword evidence="5" id="KW-1185">Reference proteome</keyword>
<gene>
    <name evidence="2" type="ORF">RCZ15_07940</name>
    <name evidence="3" type="ORF">RCZ16_13010</name>
</gene>
<dbReference type="Pfam" id="PF25954">
    <property type="entry name" value="Beta-barrel_RND_2"/>
    <property type="match status" value="1"/>
</dbReference>
<dbReference type="Proteomes" id="UP001207736">
    <property type="component" value="Unassembled WGS sequence"/>
</dbReference>
<evidence type="ECO:0000259" key="1">
    <source>
        <dbReference type="Pfam" id="PF25954"/>
    </source>
</evidence>
<evidence type="ECO:0000313" key="3">
    <source>
        <dbReference type="EMBL" id="GJM52984.1"/>
    </source>
</evidence>
<dbReference type="RefSeq" id="WP_264846822.1">
    <property type="nucleotide sequence ID" value="NZ_BPMA01000031.1"/>
</dbReference>